<dbReference type="InterPro" id="IPR036465">
    <property type="entry name" value="vWFA_dom_sf"/>
</dbReference>
<dbReference type="Proteomes" id="UP000198838">
    <property type="component" value="Unassembled WGS sequence"/>
</dbReference>
<evidence type="ECO:0000259" key="1">
    <source>
        <dbReference type="Pfam" id="PF09967"/>
    </source>
</evidence>
<dbReference type="STRING" id="1120918.SAMN05216249_11348"/>
<keyword evidence="3" id="KW-1185">Reference proteome</keyword>
<name>A0A1I0Z9K3_9FIRM</name>
<dbReference type="PANTHER" id="PTHR38730">
    <property type="entry name" value="SLL7028 PROTEIN"/>
    <property type="match status" value="1"/>
</dbReference>
<organism evidence="2 3">
    <name type="scientific">Acetitomaculum ruminis DSM 5522</name>
    <dbReference type="NCBI Taxonomy" id="1120918"/>
    <lineage>
        <taxon>Bacteria</taxon>
        <taxon>Bacillati</taxon>
        <taxon>Bacillota</taxon>
        <taxon>Clostridia</taxon>
        <taxon>Lachnospirales</taxon>
        <taxon>Lachnospiraceae</taxon>
        <taxon>Acetitomaculum</taxon>
    </lineage>
</organism>
<dbReference type="RefSeq" id="WP_092873028.1">
    <property type="nucleotide sequence ID" value="NZ_FOJY01000013.1"/>
</dbReference>
<proteinExistence type="predicted"/>
<dbReference type="InterPro" id="IPR018698">
    <property type="entry name" value="VWA-like_dom"/>
</dbReference>
<evidence type="ECO:0000313" key="2">
    <source>
        <dbReference type="EMBL" id="SFB21098.1"/>
    </source>
</evidence>
<sequence>MKENISDRSKKLLEKTQNSILLDMPFLALALSRLDFKETKDVFLMTDGESLFYRADFICRLYDLQGDLKVLKLYYMHLLFHCIYQHFYLYVLMDEKYYDLACDIFVENALYDLDFFDEKTLNLDLKTDENLNISINKNSSKSFILKDLKKEISDFNIINLYQYLRENIHENTLKKWSDIFSKDNHNIWYDLRSFKHKPVFYGDFSENSKGESLNSSFVKEDTKEKWEKIFKITKKEIKRVRDQKARGRKNEIMEISKPQFEEYDYSNFLRNFAKEKEVLKLNQDEFDYIFYSYGFNLYEKIALIEPLEYKEIRGIKEFVIAIDTSESTSRGLVEKFVTKTYNILKDTESFFTKVQLYIIQCDEVIEEIKRITSKEEFEDYIFNMKIKGLGGTDFKPVFEYVDSLIRKGELTNLNGLIYFTDGKGQYPFPDNAPNYKTAFVLIEENGSENIDIPSWAKKMVFKD</sequence>
<gene>
    <name evidence="2" type="ORF">SAMN05216249_11348</name>
</gene>
<evidence type="ECO:0000313" key="3">
    <source>
        <dbReference type="Proteomes" id="UP000198838"/>
    </source>
</evidence>
<feature type="domain" description="VWA-like" evidence="1">
    <location>
        <begin position="319"/>
        <end position="459"/>
    </location>
</feature>
<dbReference type="EMBL" id="FOJY01000013">
    <property type="protein sequence ID" value="SFB21098.1"/>
    <property type="molecule type" value="Genomic_DNA"/>
</dbReference>
<dbReference type="Pfam" id="PF09967">
    <property type="entry name" value="DUF2201"/>
    <property type="match status" value="1"/>
</dbReference>
<dbReference type="OrthoDB" id="9809307at2"/>
<dbReference type="CDD" id="cd00198">
    <property type="entry name" value="vWFA"/>
    <property type="match status" value="1"/>
</dbReference>
<dbReference type="AlphaFoldDB" id="A0A1I0Z9K3"/>
<accession>A0A1I0Z9K3</accession>
<reference evidence="2 3" key="1">
    <citation type="submission" date="2016-10" db="EMBL/GenBank/DDBJ databases">
        <authorList>
            <person name="de Groot N.N."/>
        </authorList>
    </citation>
    <scope>NUCLEOTIDE SEQUENCE [LARGE SCALE GENOMIC DNA]</scope>
    <source>
        <strain evidence="2 3">DSM 5522</strain>
    </source>
</reference>
<dbReference type="SUPFAM" id="SSF53300">
    <property type="entry name" value="vWA-like"/>
    <property type="match status" value="1"/>
</dbReference>
<dbReference type="PANTHER" id="PTHR38730:SF1">
    <property type="entry name" value="SLL7028 PROTEIN"/>
    <property type="match status" value="1"/>
</dbReference>
<protein>
    <submittedName>
        <fullName evidence="2">Predicted metal-dependent peptidase</fullName>
    </submittedName>
</protein>